<dbReference type="InterPro" id="IPR050109">
    <property type="entry name" value="HTH-type_TetR-like_transc_reg"/>
</dbReference>
<evidence type="ECO:0000313" key="6">
    <source>
        <dbReference type="EMBL" id="MYM54928.1"/>
    </source>
</evidence>
<sequence length="219" mass="24331">MKTVKSRIIHAAMRLFARQGTMHIAVSDLAKEAGLSRGTIYNNVTNPDDLFQITSRMIFQELRDSVRASLDEDEDPALRIATLIRQQIRRVHDEPDWGRFIALFAMTEPQLGKFWAMEPADIIRKGLAIGRFDVPAYQIHSVTTLGGGAMMGSISQVLQGTVTWRKSGSEIAELYLRAMGIGRREARRLASVDFDPLPRLDFSEVAKGLTGPEAMAGSN</sequence>
<dbReference type="InterPro" id="IPR049513">
    <property type="entry name" value="TetR_C_40"/>
</dbReference>
<protein>
    <submittedName>
        <fullName evidence="6">TetR family transcriptional regulator</fullName>
    </submittedName>
</protein>
<dbReference type="AlphaFoldDB" id="A0A6L8LG74"/>
<feature type="domain" description="HTH tetR-type" evidence="5">
    <location>
        <begin position="2"/>
        <end position="62"/>
    </location>
</feature>
<evidence type="ECO:0000256" key="1">
    <source>
        <dbReference type="ARBA" id="ARBA00023015"/>
    </source>
</evidence>
<dbReference type="RefSeq" id="WP_160972585.1">
    <property type="nucleotide sequence ID" value="NZ_WWEN01000002.1"/>
</dbReference>
<keyword evidence="3" id="KW-0804">Transcription</keyword>
<evidence type="ECO:0000313" key="7">
    <source>
        <dbReference type="Proteomes" id="UP000479043"/>
    </source>
</evidence>
<dbReference type="PROSITE" id="PS50977">
    <property type="entry name" value="HTH_TETR_2"/>
    <property type="match status" value="1"/>
</dbReference>
<dbReference type="Proteomes" id="UP000479043">
    <property type="component" value="Unassembled WGS sequence"/>
</dbReference>
<organism evidence="6 7">
    <name type="scientific">Thalassovita mangrovi</name>
    <dbReference type="NCBI Taxonomy" id="2692236"/>
    <lineage>
        <taxon>Bacteria</taxon>
        <taxon>Pseudomonadati</taxon>
        <taxon>Pseudomonadota</taxon>
        <taxon>Alphaproteobacteria</taxon>
        <taxon>Rhodobacterales</taxon>
        <taxon>Roseobacteraceae</taxon>
        <taxon>Thalassovita</taxon>
    </lineage>
</organism>
<dbReference type="SUPFAM" id="SSF46689">
    <property type="entry name" value="Homeodomain-like"/>
    <property type="match status" value="1"/>
</dbReference>
<comment type="caution">
    <text evidence="6">The sequence shown here is derived from an EMBL/GenBank/DDBJ whole genome shotgun (WGS) entry which is preliminary data.</text>
</comment>
<evidence type="ECO:0000256" key="2">
    <source>
        <dbReference type="ARBA" id="ARBA00023125"/>
    </source>
</evidence>
<dbReference type="GO" id="GO:0000976">
    <property type="term" value="F:transcription cis-regulatory region binding"/>
    <property type="evidence" value="ECO:0007669"/>
    <property type="project" value="TreeGrafter"/>
</dbReference>
<evidence type="ECO:0000256" key="3">
    <source>
        <dbReference type="ARBA" id="ARBA00023163"/>
    </source>
</evidence>
<gene>
    <name evidence="6" type="ORF">GR167_06410</name>
</gene>
<evidence type="ECO:0000256" key="4">
    <source>
        <dbReference type="PROSITE-ProRule" id="PRU00335"/>
    </source>
</evidence>
<dbReference type="InterPro" id="IPR001647">
    <property type="entry name" value="HTH_TetR"/>
</dbReference>
<dbReference type="EMBL" id="WWEN01000002">
    <property type="protein sequence ID" value="MYM54928.1"/>
    <property type="molecule type" value="Genomic_DNA"/>
</dbReference>
<feature type="DNA-binding region" description="H-T-H motif" evidence="4">
    <location>
        <begin position="25"/>
        <end position="44"/>
    </location>
</feature>
<proteinExistence type="predicted"/>
<dbReference type="PANTHER" id="PTHR30055:SF234">
    <property type="entry name" value="HTH-TYPE TRANSCRIPTIONAL REGULATOR BETI"/>
    <property type="match status" value="1"/>
</dbReference>
<dbReference type="Gene3D" id="1.10.357.10">
    <property type="entry name" value="Tetracycline Repressor, domain 2"/>
    <property type="match status" value="1"/>
</dbReference>
<dbReference type="Pfam" id="PF00440">
    <property type="entry name" value="TetR_N"/>
    <property type="match status" value="1"/>
</dbReference>
<keyword evidence="1" id="KW-0805">Transcription regulation</keyword>
<keyword evidence="7" id="KW-1185">Reference proteome</keyword>
<dbReference type="GO" id="GO:0003700">
    <property type="term" value="F:DNA-binding transcription factor activity"/>
    <property type="evidence" value="ECO:0007669"/>
    <property type="project" value="TreeGrafter"/>
</dbReference>
<evidence type="ECO:0000259" key="5">
    <source>
        <dbReference type="PROSITE" id="PS50977"/>
    </source>
</evidence>
<accession>A0A6L8LG74</accession>
<keyword evidence="2 4" id="KW-0238">DNA-binding</keyword>
<dbReference type="InterPro" id="IPR009057">
    <property type="entry name" value="Homeodomain-like_sf"/>
</dbReference>
<reference evidence="6 7" key="1">
    <citation type="submission" date="2020-01" db="EMBL/GenBank/DDBJ databases">
        <authorList>
            <person name="Chen S."/>
        </authorList>
    </citation>
    <scope>NUCLEOTIDE SEQUENCE [LARGE SCALE GENOMIC DNA]</scope>
    <source>
        <strain evidence="6 7">GS-10</strain>
    </source>
</reference>
<dbReference type="PRINTS" id="PR00455">
    <property type="entry name" value="HTHTETR"/>
</dbReference>
<dbReference type="Pfam" id="PF21306">
    <property type="entry name" value="TetR_C_40"/>
    <property type="match status" value="1"/>
</dbReference>
<name>A0A6L8LG74_9RHOB</name>
<dbReference type="PANTHER" id="PTHR30055">
    <property type="entry name" value="HTH-TYPE TRANSCRIPTIONAL REGULATOR RUTR"/>
    <property type="match status" value="1"/>
</dbReference>